<accession>A0A2P2R543</accession>
<sequence length="20" mass="2312">MLMTFKTFGPKIVACQRRLA</sequence>
<dbReference type="AlphaFoldDB" id="A0A2P2R543"/>
<dbReference type="EMBL" id="GGEC01093834">
    <property type="protein sequence ID" value="MBX74318.1"/>
    <property type="molecule type" value="Transcribed_RNA"/>
</dbReference>
<evidence type="ECO:0000313" key="1">
    <source>
        <dbReference type="EMBL" id="MBX74318.1"/>
    </source>
</evidence>
<name>A0A2P2R543_RHIMU</name>
<reference evidence="1" key="1">
    <citation type="submission" date="2018-02" db="EMBL/GenBank/DDBJ databases">
        <title>Rhizophora mucronata_Transcriptome.</title>
        <authorList>
            <person name="Meera S.P."/>
            <person name="Sreeshan A."/>
            <person name="Augustine A."/>
        </authorList>
    </citation>
    <scope>NUCLEOTIDE SEQUENCE</scope>
    <source>
        <tissue evidence="1">Leaf</tissue>
    </source>
</reference>
<proteinExistence type="predicted"/>
<organism evidence="1">
    <name type="scientific">Rhizophora mucronata</name>
    <name type="common">Asiatic mangrove</name>
    <dbReference type="NCBI Taxonomy" id="61149"/>
    <lineage>
        <taxon>Eukaryota</taxon>
        <taxon>Viridiplantae</taxon>
        <taxon>Streptophyta</taxon>
        <taxon>Embryophyta</taxon>
        <taxon>Tracheophyta</taxon>
        <taxon>Spermatophyta</taxon>
        <taxon>Magnoliopsida</taxon>
        <taxon>eudicotyledons</taxon>
        <taxon>Gunneridae</taxon>
        <taxon>Pentapetalae</taxon>
        <taxon>rosids</taxon>
        <taxon>fabids</taxon>
        <taxon>Malpighiales</taxon>
        <taxon>Rhizophoraceae</taxon>
        <taxon>Rhizophora</taxon>
    </lineage>
</organism>
<protein>
    <submittedName>
        <fullName evidence="1">Uncharacterized protein</fullName>
    </submittedName>
</protein>